<evidence type="ECO:0000313" key="1">
    <source>
        <dbReference type="EMBL" id="CAD8105551.1"/>
    </source>
</evidence>
<dbReference type="AlphaFoldDB" id="A0A8S1PRB5"/>
<accession>A0A8S1PRB5</accession>
<sequence length="278" mass="33556">MIFKSHILGNICKLYQVWLCIHLRKTQSQVALLIRQSIFDYIDFLHLRVLNEMIYGLSINKEENTLISCGQDNQILIMQGSRQMEWQIKQKIKLDGEGYRIVFITNELFGFQSKIPRNRLFLYQLDENTQVINKLQDIIVKDSLPSCLYRQQKNSYIQKWIESQFNKMNILSIKLNTQLNLNNRLWIQNKWLAIWYYYTRWGVFDHLGSKVQEHLNTIILRKHNQIRIKLKKYQIYIFSKLLKIIWKLLLDRQKIQMELCSWESINSIRVVTINIIEK</sequence>
<dbReference type="Proteomes" id="UP000688137">
    <property type="component" value="Unassembled WGS sequence"/>
</dbReference>
<dbReference type="EMBL" id="CAJJDM010000130">
    <property type="protein sequence ID" value="CAD8105551.1"/>
    <property type="molecule type" value="Genomic_DNA"/>
</dbReference>
<keyword evidence="2" id="KW-1185">Reference proteome</keyword>
<protein>
    <submittedName>
        <fullName evidence="1">Uncharacterized protein</fullName>
    </submittedName>
</protein>
<proteinExistence type="predicted"/>
<comment type="caution">
    <text evidence="1">The sequence shown here is derived from an EMBL/GenBank/DDBJ whole genome shotgun (WGS) entry which is preliminary data.</text>
</comment>
<name>A0A8S1PRB5_PARPR</name>
<evidence type="ECO:0000313" key="2">
    <source>
        <dbReference type="Proteomes" id="UP000688137"/>
    </source>
</evidence>
<reference evidence="1" key="1">
    <citation type="submission" date="2021-01" db="EMBL/GenBank/DDBJ databases">
        <authorList>
            <consortium name="Genoscope - CEA"/>
            <person name="William W."/>
        </authorList>
    </citation>
    <scope>NUCLEOTIDE SEQUENCE</scope>
</reference>
<organism evidence="1 2">
    <name type="scientific">Paramecium primaurelia</name>
    <dbReference type="NCBI Taxonomy" id="5886"/>
    <lineage>
        <taxon>Eukaryota</taxon>
        <taxon>Sar</taxon>
        <taxon>Alveolata</taxon>
        <taxon>Ciliophora</taxon>
        <taxon>Intramacronucleata</taxon>
        <taxon>Oligohymenophorea</taxon>
        <taxon>Peniculida</taxon>
        <taxon>Parameciidae</taxon>
        <taxon>Paramecium</taxon>
    </lineage>
</organism>
<gene>
    <name evidence="1" type="ORF">PPRIM_AZ9-3.1.T1270129</name>
</gene>